<reference evidence="1 2" key="1">
    <citation type="submission" date="2019-05" db="EMBL/GenBank/DDBJ databases">
        <title>Mikania micrantha, genome provides insights into the molecular mechanism of rapid growth.</title>
        <authorList>
            <person name="Liu B."/>
        </authorList>
    </citation>
    <scope>NUCLEOTIDE SEQUENCE [LARGE SCALE GENOMIC DNA]</scope>
    <source>
        <strain evidence="1">NLD-2019</strain>
        <tissue evidence="1">Leaf</tissue>
    </source>
</reference>
<evidence type="ECO:0000313" key="1">
    <source>
        <dbReference type="EMBL" id="KAD5508972.1"/>
    </source>
</evidence>
<dbReference type="Proteomes" id="UP000326396">
    <property type="component" value="Linkage Group LG16"/>
</dbReference>
<dbReference type="OrthoDB" id="1305827at2759"/>
<gene>
    <name evidence="1" type="ORF">E3N88_16675</name>
</gene>
<organism evidence="1 2">
    <name type="scientific">Mikania micrantha</name>
    <name type="common">bitter vine</name>
    <dbReference type="NCBI Taxonomy" id="192012"/>
    <lineage>
        <taxon>Eukaryota</taxon>
        <taxon>Viridiplantae</taxon>
        <taxon>Streptophyta</taxon>
        <taxon>Embryophyta</taxon>
        <taxon>Tracheophyta</taxon>
        <taxon>Spermatophyta</taxon>
        <taxon>Magnoliopsida</taxon>
        <taxon>eudicotyledons</taxon>
        <taxon>Gunneridae</taxon>
        <taxon>Pentapetalae</taxon>
        <taxon>asterids</taxon>
        <taxon>campanulids</taxon>
        <taxon>Asterales</taxon>
        <taxon>Asteraceae</taxon>
        <taxon>Asteroideae</taxon>
        <taxon>Heliantheae alliance</taxon>
        <taxon>Eupatorieae</taxon>
        <taxon>Mikania</taxon>
    </lineage>
</organism>
<dbReference type="AlphaFoldDB" id="A0A5N6P259"/>
<name>A0A5N6P259_9ASTR</name>
<dbReference type="PANTHER" id="PTHR47481">
    <property type="match status" value="1"/>
</dbReference>
<dbReference type="PANTHER" id="PTHR47481:SF30">
    <property type="entry name" value="CCHC-TYPE DOMAIN-CONTAINING PROTEIN"/>
    <property type="match status" value="1"/>
</dbReference>
<evidence type="ECO:0000313" key="2">
    <source>
        <dbReference type="Proteomes" id="UP000326396"/>
    </source>
</evidence>
<comment type="caution">
    <text evidence="1">The sequence shown here is derived from an EMBL/GenBank/DDBJ whole genome shotgun (WGS) entry which is preliminary data.</text>
</comment>
<dbReference type="EMBL" id="SZYD01000008">
    <property type="protein sequence ID" value="KAD5508972.1"/>
    <property type="molecule type" value="Genomic_DNA"/>
</dbReference>
<accession>A0A5N6P259</accession>
<keyword evidence="2" id="KW-1185">Reference proteome</keyword>
<proteinExistence type="predicted"/>
<sequence length="162" mass="18073">MAQSYVLHPLSWLLVTNPNPIPTLIILHGSLMMPISDACLSPLFLRPLSSMFKETSHDIWLALENAYAPTSFSRVSTIKTQLLRISMQGDETSTAYLNRAQSLAISLANIKQAIPESDLVMLVISGLREEYNGLKSTPLIRQTPTPFANLYGLLEDHDFMIK</sequence>
<protein>
    <recommendedName>
        <fullName evidence="3">Retrotransposon gag domain-containing protein</fullName>
    </recommendedName>
</protein>
<evidence type="ECO:0008006" key="3">
    <source>
        <dbReference type="Google" id="ProtNLM"/>
    </source>
</evidence>
<dbReference type="Pfam" id="PF14223">
    <property type="entry name" value="Retrotran_gag_2"/>
    <property type="match status" value="1"/>
</dbReference>